<keyword evidence="2 9" id="KW-0813">Transport</keyword>
<comment type="caution">
    <text evidence="11">The sequence shown here is derived from an EMBL/GenBank/DDBJ whole genome shotgun (WGS) entry which is preliminary data.</text>
</comment>
<dbReference type="HAMAP" id="MF_00237">
    <property type="entry name" value="TatB"/>
    <property type="match status" value="1"/>
</dbReference>
<keyword evidence="12" id="KW-1185">Reference proteome</keyword>
<comment type="subcellular location">
    <subcellularLocation>
        <location evidence="9">Cell membrane</location>
        <topology evidence="9">Single-pass membrane protein</topology>
    </subcellularLocation>
    <subcellularLocation>
        <location evidence="1">Membrane</location>
        <topology evidence="1">Single-pass membrane protein</topology>
    </subcellularLocation>
</comment>
<organism evidence="11 12">
    <name type="scientific">Serpens gallinarum</name>
    <dbReference type="NCBI Taxonomy" id="2763075"/>
    <lineage>
        <taxon>Bacteria</taxon>
        <taxon>Pseudomonadati</taxon>
        <taxon>Pseudomonadota</taxon>
        <taxon>Gammaproteobacteria</taxon>
        <taxon>Pseudomonadales</taxon>
        <taxon>Pseudomonadaceae</taxon>
        <taxon>Pseudomonas</taxon>
    </lineage>
</organism>
<evidence type="ECO:0000256" key="9">
    <source>
        <dbReference type="HAMAP-Rule" id="MF_00237"/>
    </source>
</evidence>
<comment type="similarity">
    <text evidence="9">Belongs to the TatB family.</text>
</comment>
<sequence length="130" mass="14275">MFDVGFSELLLVALVALIVLGPERLPDAARKAGLWIGRLKRSFNNIKNEVEREIGADEIRRQLHNERILDLEREMKQSLGLAPQTDKPASPTPDQVASPSILPDAEPSPTVAPISEPPASTSHQDKPQQP</sequence>
<dbReference type="PANTHER" id="PTHR33162">
    <property type="entry name" value="SEC-INDEPENDENT PROTEIN TRANSLOCASE PROTEIN TATA, CHLOROPLASTIC"/>
    <property type="match status" value="1"/>
</dbReference>
<protein>
    <recommendedName>
        <fullName evidence="9">Sec-independent protein translocase protein TatB</fullName>
    </recommendedName>
</protein>
<evidence type="ECO:0000256" key="8">
    <source>
        <dbReference type="ARBA" id="ARBA00023136"/>
    </source>
</evidence>
<keyword evidence="3 9" id="KW-1003">Cell membrane</keyword>
<evidence type="ECO:0000256" key="1">
    <source>
        <dbReference type="ARBA" id="ARBA00004167"/>
    </source>
</evidence>
<evidence type="ECO:0000256" key="4">
    <source>
        <dbReference type="ARBA" id="ARBA00022692"/>
    </source>
</evidence>
<dbReference type="InterPro" id="IPR018448">
    <property type="entry name" value="TatB"/>
</dbReference>
<keyword evidence="5 9" id="KW-0653">Protein transport</keyword>
<name>A0ABR8TMN8_9PSED</name>
<dbReference type="Gene3D" id="1.20.5.3310">
    <property type="match status" value="1"/>
</dbReference>
<dbReference type="PANTHER" id="PTHR33162:SF1">
    <property type="entry name" value="SEC-INDEPENDENT PROTEIN TRANSLOCASE PROTEIN TATA, CHLOROPLASTIC"/>
    <property type="match status" value="1"/>
</dbReference>
<dbReference type="InterPro" id="IPR003369">
    <property type="entry name" value="TatA/B/E"/>
</dbReference>
<keyword evidence="8 9" id="KW-0472">Membrane</keyword>
<evidence type="ECO:0000256" key="5">
    <source>
        <dbReference type="ARBA" id="ARBA00022927"/>
    </source>
</evidence>
<evidence type="ECO:0000313" key="12">
    <source>
        <dbReference type="Proteomes" id="UP000611945"/>
    </source>
</evidence>
<evidence type="ECO:0000313" key="11">
    <source>
        <dbReference type="EMBL" id="MBD7977028.1"/>
    </source>
</evidence>
<dbReference type="Pfam" id="PF02416">
    <property type="entry name" value="TatA_B_E"/>
    <property type="match status" value="1"/>
</dbReference>
<dbReference type="RefSeq" id="WP_251835790.1">
    <property type="nucleotide sequence ID" value="NZ_JACSQG010000002.1"/>
</dbReference>
<keyword evidence="6 9" id="KW-1133">Transmembrane helix</keyword>
<proteinExistence type="inferred from homology"/>
<evidence type="ECO:0000256" key="10">
    <source>
        <dbReference type="SAM" id="MobiDB-lite"/>
    </source>
</evidence>
<dbReference type="Proteomes" id="UP000611945">
    <property type="component" value="Unassembled WGS sequence"/>
</dbReference>
<evidence type="ECO:0000256" key="7">
    <source>
        <dbReference type="ARBA" id="ARBA00023010"/>
    </source>
</evidence>
<keyword evidence="4 9" id="KW-0812">Transmembrane</keyword>
<evidence type="ECO:0000256" key="3">
    <source>
        <dbReference type="ARBA" id="ARBA00022475"/>
    </source>
</evidence>
<dbReference type="PRINTS" id="PR01506">
    <property type="entry name" value="TATBPROTEIN"/>
</dbReference>
<feature type="region of interest" description="Disordered" evidence="10">
    <location>
        <begin position="74"/>
        <end position="130"/>
    </location>
</feature>
<accession>A0ABR8TMN8</accession>
<comment type="subunit">
    <text evidence="9">The Tat system comprises two distinct complexes: a TatABC complex, containing multiple copies of TatA, TatB and TatC subunits, and a separate TatA complex, containing only TatA subunits. Substrates initially bind to the TatABC complex, which probably triggers association of the separate TatA complex to form the active translocon.</text>
</comment>
<comment type="function">
    <text evidence="9">Part of the twin-arginine translocation (Tat) system that transports large folded proteins containing a characteristic twin-arginine motif in their signal peptide across membranes. Together with TatC, TatB is part of a receptor directly interacting with Tat signal peptides. TatB may form an oligomeric binding site that transiently accommodates folded Tat precursor proteins before their translocation.</text>
</comment>
<dbReference type="NCBIfam" id="TIGR01410">
    <property type="entry name" value="tatB"/>
    <property type="match status" value="1"/>
</dbReference>
<keyword evidence="7 9" id="KW-0811">Translocation</keyword>
<gene>
    <name evidence="9 11" type="primary">tatB</name>
    <name evidence="11" type="ORF">H9642_07460</name>
</gene>
<evidence type="ECO:0000256" key="6">
    <source>
        <dbReference type="ARBA" id="ARBA00022989"/>
    </source>
</evidence>
<dbReference type="EMBL" id="JACSQG010000002">
    <property type="protein sequence ID" value="MBD7977028.1"/>
    <property type="molecule type" value="Genomic_DNA"/>
</dbReference>
<reference evidence="11 12" key="1">
    <citation type="submission" date="2020-08" db="EMBL/GenBank/DDBJ databases">
        <title>A Genomic Blueprint of the Chicken Gut Microbiome.</title>
        <authorList>
            <person name="Gilroy R."/>
            <person name="Ravi A."/>
            <person name="Getino M."/>
            <person name="Pursley I."/>
            <person name="Horton D.L."/>
            <person name="Alikhan N.-F."/>
            <person name="Baker D."/>
            <person name="Gharbi K."/>
            <person name="Hall N."/>
            <person name="Watson M."/>
            <person name="Adriaenssens E.M."/>
            <person name="Foster-Nyarko E."/>
            <person name="Jarju S."/>
            <person name="Secka A."/>
            <person name="Antonio M."/>
            <person name="Oren A."/>
            <person name="Chaudhuri R."/>
            <person name="La Ragione R.M."/>
            <person name="Hildebrand F."/>
            <person name="Pallen M.J."/>
        </authorList>
    </citation>
    <scope>NUCLEOTIDE SEQUENCE [LARGE SCALE GENOMIC DNA]</scope>
    <source>
        <strain evidence="11 12">Sa2CUA2</strain>
    </source>
</reference>
<evidence type="ECO:0000256" key="2">
    <source>
        <dbReference type="ARBA" id="ARBA00022448"/>
    </source>
</evidence>